<protein>
    <recommendedName>
        <fullName evidence="4 10">4-alpha-glucanotransferase</fullName>
        <ecNumber evidence="3 10">2.4.1.25</ecNumber>
    </recommendedName>
    <alternativeName>
        <fullName evidence="8 10">Amylomaltase</fullName>
    </alternativeName>
    <alternativeName>
        <fullName evidence="9 10">Disproportionating enzyme</fullName>
    </alternativeName>
</protein>
<reference evidence="11 12" key="1">
    <citation type="submission" date="2022-10" db="EMBL/GenBank/DDBJ databases">
        <title>Draft genome sequence of Streptomyces sp. YSPA8.</title>
        <authorList>
            <person name="Moriuchi R."/>
            <person name="Dohra H."/>
            <person name="Yamamura H."/>
            <person name="Kodani S."/>
        </authorList>
    </citation>
    <scope>NUCLEOTIDE SEQUENCE [LARGE SCALE GENOMIC DNA]</scope>
    <source>
        <strain evidence="11 12">YSPA8</strain>
    </source>
</reference>
<keyword evidence="6 10" id="KW-0808">Transferase</keyword>
<evidence type="ECO:0000313" key="11">
    <source>
        <dbReference type="EMBL" id="GLF93670.1"/>
    </source>
</evidence>
<comment type="catalytic activity">
    <reaction evidence="1 10">
        <text>Transfers a segment of a (1-&gt;4)-alpha-D-glucan to a new position in an acceptor, which may be glucose or a (1-&gt;4)-alpha-D-glucan.</text>
        <dbReference type="EC" id="2.4.1.25"/>
    </reaction>
</comment>
<organism evidence="11 12">
    <name type="scientific">Streptomyces yaizuensis</name>
    <dbReference type="NCBI Taxonomy" id="2989713"/>
    <lineage>
        <taxon>Bacteria</taxon>
        <taxon>Bacillati</taxon>
        <taxon>Actinomycetota</taxon>
        <taxon>Actinomycetes</taxon>
        <taxon>Kitasatosporales</taxon>
        <taxon>Streptomycetaceae</taxon>
        <taxon>Streptomyces</taxon>
    </lineage>
</organism>
<dbReference type="Gene3D" id="3.20.20.80">
    <property type="entry name" value="Glycosidases"/>
    <property type="match status" value="1"/>
</dbReference>
<comment type="similarity">
    <text evidence="2 10">Belongs to the disproportionating enzyme family.</text>
</comment>
<gene>
    <name evidence="11" type="primary">malQ</name>
    <name evidence="11" type="ORF">SYYSPA8_05255</name>
</gene>
<dbReference type="EMBL" id="BSBI01000002">
    <property type="protein sequence ID" value="GLF93670.1"/>
    <property type="molecule type" value="Genomic_DNA"/>
</dbReference>
<keyword evidence="12" id="KW-1185">Reference proteome</keyword>
<keyword evidence="5 10" id="KW-0328">Glycosyltransferase</keyword>
<keyword evidence="7 10" id="KW-0119">Carbohydrate metabolism</keyword>
<evidence type="ECO:0000256" key="4">
    <source>
        <dbReference type="ARBA" id="ARBA00020295"/>
    </source>
</evidence>
<dbReference type="PANTHER" id="PTHR32438:SF5">
    <property type="entry name" value="4-ALPHA-GLUCANOTRANSFERASE DPE1, CHLOROPLASTIC_AMYLOPLASTIC"/>
    <property type="match status" value="1"/>
</dbReference>
<evidence type="ECO:0000256" key="6">
    <source>
        <dbReference type="ARBA" id="ARBA00022679"/>
    </source>
</evidence>
<dbReference type="SUPFAM" id="SSF51445">
    <property type="entry name" value="(Trans)glycosidases"/>
    <property type="match status" value="1"/>
</dbReference>
<dbReference type="InterPro" id="IPR003385">
    <property type="entry name" value="Glyco_hydro_77"/>
</dbReference>
<evidence type="ECO:0000256" key="8">
    <source>
        <dbReference type="ARBA" id="ARBA00031423"/>
    </source>
</evidence>
<comment type="caution">
    <text evidence="11">The sequence shown here is derived from an EMBL/GenBank/DDBJ whole genome shotgun (WGS) entry which is preliminary data.</text>
</comment>
<evidence type="ECO:0000256" key="7">
    <source>
        <dbReference type="ARBA" id="ARBA00023277"/>
    </source>
</evidence>
<dbReference type="PANTHER" id="PTHR32438">
    <property type="entry name" value="4-ALPHA-GLUCANOTRANSFERASE DPE1, CHLOROPLASTIC/AMYLOPLASTIC"/>
    <property type="match status" value="1"/>
</dbReference>
<dbReference type="InterPro" id="IPR017853">
    <property type="entry name" value="GH"/>
</dbReference>
<accession>A0ABQ5NTI7</accession>
<evidence type="ECO:0000313" key="12">
    <source>
        <dbReference type="Proteomes" id="UP001291653"/>
    </source>
</evidence>
<sequence>MDLARLAALHRVATSTTVDGETVPVPEATLVAVLGALGVDATGPDAIRRSLEAAESAAAHLLPPVVVRWLGDPDPPPLAGLPDGTALRILLEDGGECADWRAAPPGIHALEAQAPDGRAVRSRLVVAPDRAPRPAGRSHGFLVQLYSLLSERSWGMGDLGDLAELAAWAGRATGAGFLQINPVHAAVPAAPGSITDPSPYRPSSRRFPDPVHLRIEAVPEYAHLDPDDRARADLLRERAAALRTAVLDKGEPVDRDAVWALKREALELLRRVPLGPGRRADYCDYLARRGRALEDHATWCALAEVHGPHWRRWPAELRDPRSPAVARARSALMDRVDFHTRAAWLTEGQLTAAAHAAGDAGMALGIVHDLAVGVHPDGADTWAEGDLHAHGMSIGAPPDAFSPLGQDWGLPPWRPDVLAARGYAPFRELLRHLFAAAGAVRIDHVMGLFRLWWVPEGRPPTEGTYVRYDADALLAVLVLEAHRTRTVVVGEDLGTVEPEVRATLERRGVLGTSVLWFERDWADGGGPLPPGAWREGCLATAATHDLPPTAARLGGDHVELRDRLGLLARPVRDERLREGAELREWLRLLTGLGLLAEGAGEEEQVRAVHRFLLRTPALLVGVWLPDAVGDRRPQNLPGTWDRYPNWRLPIADADGRPLGLEELTASPRLHALTAVLNGGDDG</sequence>
<name>A0ABQ5NTI7_9ACTN</name>
<evidence type="ECO:0000256" key="1">
    <source>
        <dbReference type="ARBA" id="ARBA00000439"/>
    </source>
</evidence>
<evidence type="ECO:0000256" key="9">
    <source>
        <dbReference type="ARBA" id="ARBA00031501"/>
    </source>
</evidence>
<evidence type="ECO:0000256" key="3">
    <source>
        <dbReference type="ARBA" id="ARBA00012560"/>
    </source>
</evidence>
<proteinExistence type="inferred from homology"/>
<dbReference type="Proteomes" id="UP001291653">
    <property type="component" value="Unassembled WGS sequence"/>
</dbReference>
<evidence type="ECO:0000256" key="2">
    <source>
        <dbReference type="ARBA" id="ARBA00005684"/>
    </source>
</evidence>
<dbReference type="NCBIfam" id="TIGR00217">
    <property type="entry name" value="malQ"/>
    <property type="match status" value="1"/>
</dbReference>
<evidence type="ECO:0000256" key="5">
    <source>
        <dbReference type="ARBA" id="ARBA00022676"/>
    </source>
</evidence>
<dbReference type="EC" id="2.4.1.25" evidence="3 10"/>
<evidence type="ECO:0000256" key="10">
    <source>
        <dbReference type="RuleBase" id="RU361207"/>
    </source>
</evidence>
<dbReference type="RefSeq" id="WP_323445768.1">
    <property type="nucleotide sequence ID" value="NZ_BSBI01000002.1"/>
</dbReference>
<dbReference type="Pfam" id="PF02446">
    <property type="entry name" value="Glyco_hydro_77"/>
    <property type="match status" value="1"/>
</dbReference>